<dbReference type="GO" id="GO:0008235">
    <property type="term" value="F:metalloexopeptidase activity"/>
    <property type="evidence" value="ECO:0007669"/>
    <property type="project" value="UniProtKB-UniRule"/>
</dbReference>
<feature type="binding site" evidence="7">
    <location>
        <position position="348"/>
    </location>
    <ligand>
        <name>Mn(2+)</name>
        <dbReference type="ChEBI" id="CHEBI:29035"/>
        <label>1</label>
    </ligand>
</feature>
<dbReference type="HAMAP" id="MF_01279">
    <property type="entry name" value="X_Pro_dipeptid"/>
    <property type="match status" value="1"/>
</dbReference>
<keyword evidence="4 7" id="KW-0224">Dipeptidase</keyword>
<keyword evidence="11" id="KW-1185">Reference proteome</keyword>
<gene>
    <name evidence="7 10" type="primary">pepQ</name>
    <name evidence="10" type="ORF">FQP86_11290</name>
</gene>
<dbReference type="PROSITE" id="PS00491">
    <property type="entry name" value="PROLINE_PEPTIDASE"/>
    <property type="match status" value="1"/>
</dbReference>
<evidence type="ECO:0000256" key="3">
    <source>
        <dbReference type="ARBA" id="ARBA00022801"/>
    </source>
</evidence>
<evidence type="ECO:0000256" key="1">
    <source>
        <dbReference type="ARBA" id="ARBA00022670"/>
    </source>
</evidence>
<keyword evidence="2 7" id="KW-0479">Metal-binding</keyword>
<dbReference type="InterPro" id="IPR048819">
    <property type="entry name" value="PepQ_N"/>
</dbReference>
<evidence type="ECO:0000256" key="4">
    <source>
        <dbReference type="ARBA" id="ARBA00022997"/>
    </source>
</evidence>
<dbReference type="GO" id="GO:0016795">
    <property type="term" value="F:phosphoric triester hydrolase activity"/>
    <property type="evidence" value="ECO:0007669"/>
    <property type="project" value="InterPro"/>
</dbReference>
<dbReference type="RefSeq" id="WP_088743855.1">
    <property type="nucleotide sequence ID" value="NZ_CAWOWR010000127.1"/>
</dbReference>
<feature type="binding site" evidence="7">
    <location>
        <position position="266"/>
    </location>
    <ligand>
        <name>Mn(2+)</name>
        <dbReference type="ChEBI" id="CHEBI:29035"/>
        <label>2</label>
    </ligand>
</feature>
<feature type="domain" description="Peptidase M24" evidence="8">
    <location>
        <begin position="178"/>
        <end position="440"/>
    </location>
</feature>
<dbReference type="InterPro" id="IPR029149">
    <property type="entry name" value="Creatin/AminoP/Spt16_N"/>
</dbReference>
<dbReference type="InterPro" id="IPR036005">
    <property type="entry name" value="Creatinase/aminopeptidase-like"/>
</dbReference>
<dbReference type="PANTHER" id="PTHR43226:SF8">
    <property type="entry name" value="XAA-PRO DIPEPTIDASE"/>
    <property type="match status" value="1"/>
</dbReference>
<dbReference type="SUPFAM" id="SSF55920">
    <property type="entry name" value="Creatinase/aminopeptidase"/>
    <property type="match status" value="1"/>
</dbReference>
<comment type="catalytic activity">
    <reaction evidence="7">
        <text>Xaa-L-Pro dipeptide + H2O = an L-alpha-amino acid + L-proline</text>
        <dbReference type="Rhea" id="RHEA:76407"/>
        <dbReference type="ChEBI" id="CHEBI:15377"/>
        <dbReference type="ChEBI" id="CHEBI:59869"/>
        <dbReference type="ChEBI" id="CHEBI:60039"/>
        <dbReference type="ChEBI" id="CHEBI:195196"/>
        <dbReference type="EC" id="3.4.13.9"/>
    </reaction>
</comment>
<comment type="function">
    <text evidence="7">Splits dipeptides with a prolyl residue in the C-terminal position.</text>
</comment>
<feature type="domain" description="Xaa-Pro dipeptidase N-terminal" evidence="9">
    <location>
        <begin position="18"/>
        <end position="164"/>
    </location>
</feature>
<name>A0A558HKL4_9GAMM</name>
<accession>A0A558HKL4</accession>
<dbReference type="GO" id="GO:0005829">
    <property type="term" value="C:cytosol"/>
    <property type="evidence" value="ECO:0007669"/>
    <property type="project" value="TreeGrafter"/>
</dbReference>
<dbReference type="EC" id="3.4.13.9" evidence="7"/>
<dbReference type="NCBIfam" id="NF010133">
    <property type="entry name" value="PRK13607.1"/>
    <property type="match status" value="1"/>
</dbReference>
<keyword evidence="5 7" id="KW-0482">Metalloprotease</keyword>
<dbReference type="Pfam" id="PF00557">
    <property type="entry name" value="Peptidase_M24"/>
    <property type="match status" value="1"/>
</dbReference>
<dbReference type="GO" id="GO:0004177">
    <property type="term" value="F:aminopeptidase activity"/>
    <property type="evidence" value="ECO:0007669"/>
    <property type="project" value="TreeGrafter"/>
</dbReference>
<dbReference type="GO" id="GO:0006508">
    <property type="term" value="P:proteolysis"/>
    <property type="evidence" value="ECO:0007669"/>
    <property type="project" value="UniProtKB-KW"/>
</dbReference>
<evidence type="ECO:0000256" key="5">
    <source>
        <dbReference type="ARBA" id="ARBA00023049"/>
    </source>
</evidence>
<evidence type="ECO:0000256" key="6">
    <source>
        <dbReference type="ARBA" id="ARBA00023211"/>
    </source>
</evidence>
<protein>
    <recommendedName>
        <fullName evidence="7">Xaa-Pro dipeptidase</fullName>
        <shortName evidence="7">X-Pro dipeptidase</shortName>
        <ecNumber evidence="7">3.4.13.9</ecNumber>
    </recommendedName>
    <alternativeName>
        <fullName evidence="7">Imidodipeptidase</fullName>
    </alternativeName>
    <alternativeName>
        <fullName evidence="7">Proline dipeptidase</fullName>
        <shortName evidence="7">Prolidase</shortName>
    </alternativeName>
</protein>
<dbReference type="OrthoDB" id="9806388at2"/>
<dbReference type="Gene3D" id="3.90.230.10">
    <property type="entry name" value="Creatinase/methionine aminopeptidase superfamily"/>
    <property type="match status" value="1"/>
</dbReference>
<dbReference type="InterPro" id="IPR022846">
    <property type="entry name" value="X_Pro_dipept"/>
</dbReference>
<dbReference type="GO" id="GO:0102009">
    <property type="term" value="F:proline dipeptidase activity"/>
    <property type="evidence" value="ECO:0007669"/>
    <property type="project" value="UniProtKB-EC"/>
</dbReference>
<evidence type="ECO:0000259" key="9">
    <source>
        <dbReference type="Pfam" id="PF21216"/>
    </source>
</evidence>
<dbReference type="InterPro" id="IPR001131">
    <property type="entry name" value="Peptidase_M24B_aminopep-P_CS"/>
</dbReference>
<feature type="binding site" evidence="7">
    <location>
        <position position="266"/>
    </location>
    <ligand>
        <name>Mn(2+)</name>
        <dbReference type="ChEBI" id="CHEBI:29035"/>
        <label>1</label>
    </ligand>
</feature>
<dbReference type="STRING" id="553385.GCA_000591415_01585"/>
<proteinExistence type="inferred from homology"/>
<organism evidence="10 11">
    <name type="scientific">Cobetia crustatorum</name>
    <dbReference type="NCBI Taxonomy" id="553385"/>
    <lineage>
        <taxon>Bacteria</taxon>
        <taxon>Pseudomonadati</taxon>
        <taxon>Pseudomonadota</taxon>
        <taxon>Gammaproteobacteria</taxon>
        <taxon>Oceanospirillales</taxon>
        <taxon>Halomonadaceae</taxon>
        <taxon>Cobetia</taxon>
    </lineage>
</organism>
<dbReference type="PANTHER" id="PTHR43226">
    <property type="entry name" value="XAA-PRO AMINOPEPTIDASE 3"/>
    <property type="match status" value="1"/>
</dbReference>
<evidence type="ECO:0000313" key="11">
    <source>
        <dbReference type="Proteomes" id="UP000319941"/>
    </source>
</evidence>
<keyword evidence="1 7" id="KW-0645">Protease</keyword>
<dbReference type="GO" id="GO:0046872">
    <property type="term" value="F:metal ion binding"/>
    <property type="evidence" value="ECO:0007669"/>
    <property type="project" value="UniProtKB-KW"/>
</dbReference>
<dbReference type="AlphaFoldDB" id="A0A558HKL4"/>
<dbReference type="EMBL" id="VNFH01000007">
    <property type="protein sequence ID" value="TVU69682.1"/>
    <property type="molecule type" value="Genomic_DNA"/>
</dbReference>
<dbReference type="Proteomes" id="UP000319941">
    <property type="component" value="Unassembled WGS sequence"/>
</dbReference>
<dbReference type="InterPro" id="IPR052433">
    <property type="entry name" value="X-Pro_dipept-like"/>
</dbReference>
<feature type="binding site" evidence="7">
    <location>
        <position position="255"/>
    </location>
    <ligand>
        <name>Mn(2+)</name>
        <dbReference type="ChEBI" id="CHEBI:29035"/>
        <label>2</label>
    </ligand>
</feature>
<reference evidence="10 11" key="1">
    <citation type="submission" date="2019-07" db="EMBL/GenBank/DDBJ databases">
        <title>Diversity of Bacteria from Kongsfjorden, Arctic.</title>
        <authorList>
            <person name="Yu Y."/>
        </authorList>
    </citation>
    <scope>NUCLEOTIDE SEQUENCE [LARGE SCALE GENOMIC DNA]</scope>
    <source>
        <strain evidence="10 11">SM1923</strain>
    </source>
</reference>
<keyword evidence="6 7" id="KW-0464">Manganese</keyword>
<evidence type="ECO:0000313" key="10">
    <source>
        <dbReference type="EMBL" id="TVU69682.1"/>
    </source>
</evidence>
<evidence type="ECO:0000256" key="2">
    <source>
        <dbReference type="ARBA" id="ARBA00022723"/>
    </source>
</evidence>
<evidence type="ECO:0000256" key="7">
    <source>
        <dbReference type="HAMAP-Rule" id="MF_01279"/>
    </source>
</evidence>
<sequence>MSDIYLNDPVLTHADAQRTHLTALQHRYELAMQQHALDAIVLHSGKPKRHFADDQDATFKSHAHFLHWVPMAGLSDSWLVIRPGERPLLYLYAPDDFWHLSPTLPTPEAAPWSEAFEIVHLRKPTLPTRPNGRIALLGEIALLQPDVVEALNAEANPAALLRQLDEGRVCKSEFEVACLEEASLRAARGHLAARRRFMDGGAELDIQLAYLGASRQRESDVPYGNIVGLNEHAAVLHYQHYALQTPVTRHSLLVDAGASVHGYASDITRSWAGDDALPIYRALVEGVDALQKRLIAALAPGVDYVALHLEMHRELAELLRTLGIVSLSAEAQVEQGITAAFCPHGLGHLLGLQVHDVAGRIPDFISGDMRHPPAGHPMLRLTRKLQEGMAITIEPGCYIIPMLLEPLRNDARGKAIDWSLIEALAPHGGVRIEDNLVITADGAHNLTRVPETGL</sequence>
<comment type="caution">
    <text evidence="10">The sequence shown here is derived from an EMBL/GenBank/DDBJ whole genome shotgun (WGS) entry which is preliminary data.</text>
</comment>
<keyword evidence="3 7" id="KW-0378">Hydrolase</keyword>
<comment type="cofactor">
    <cofactor evidence="7">
        <name>Mn(2+)</name>
        <dbReference type="ChEBI" id="CHEBI:29035"/>
    </cofactor>
    <text evidence="7">Binds 2 manganese ions per subunit.</text>
</comment>
<comment type="similarity">
    <text evidence="7">Belongs to the peptidase M24B family. Bacterial-type prolidase subfamily.</text>
</comment>
<feature type="binding site" evidence="7">
    <location>
        <position position="394"/>
    </location>
    <ligand>
        <name>Mn(2+)</name>
        <dbReference type="ChEBI" id="CHEBI:29035"/>
        <label>1</label>
    </ligand>
</feature>
<evidence type="ECO:0000259" key="8">
    <source>
        <dbReference type="Pfam" id="PF00557"/>
    </source>
</evidence>
<feature type="binding site" evidence="7">
    <location>
        <position position="433"/>
    </location>
    <ligand>
        <name>Mn(2+)</name>
        <dbReference type="ChEBI" id="CHEBI:29035"/>
        <label>2</label>
    </ligand>
</feature>
<feature type="binding site" evidence="7">
    <location>
        <position position="433"/>
    </location>
    <ligand>
        <name>Mn(2+)</name>
        <dbReference type="ChEBI" id="CHEBI:29035"/>
        <label>1</label>
    </ligand>
</feature>
<dbReference type="InterPro" id="IPR000994">
    <property type="entry name" value="Pept_M24"/>
</dbReference>
<dbReference type="Pfam" id="PF21216">
    <property type="entry name" value="PepQ_N"/>
    <property type="match status" value="1"/>
</dbReference>
<dbReference type="Gene3D" id="3.40.350.10">
    <property type="entry name" value="Creatinase/prolidase N-terminal domain"/>
    <property type="match status" value="1"/>
</dbReference>